<dbReference type="InterPro" id="IPR008761">
    <property type="entry name" value="Peptidase_S37"/>
</dbReference>
<evidence type="ECO:0000313" key="5">
    <source>
        <dbReference type="EMBL" id="MFD1320141.1"/>
    </source>
</evidence>
<dbReference type="Gene3D" id="3.40.50.1820">
    <property type="entry name" value="alpha/beta hydrolase"/>
    <property type="match status" value="1"/>
</dbReference>
<comment type="caution">
    <text evidence="5">The sequence shown here is derived from an EMBL/GenBank/DDBJ whole genome shotgun (WGS) entry which is preliminary data.</text>
</comment>
<feature type="chain" id="PRO_5046715181" evidence="4">
    <location>
        <begin position="32"/>
        <end position="502"/>
    </location>
</feature>
<dbReference type="PANTHER" id="PTHR11010:SF38">
    <property type="entry name" value="LYSOSOMAL PRO-X CARBOXYPEPTIDASE"/>
    <property type="match status" value="1"/>
</dbReference>
<dbReference type="GO" id="GO:0008233">
    <property type="term" value="F:peptidase activity"/>
    <property type="evidence" value="ECO:0007669"/>
    <property type="project" value="UniProtKB-KW"/>
</dbReference>
<evidence type="ECO:0000256" key="3">
    <source>
        <dbReference type="ARBA" id="ARBA00022801"/>
    </source>
</evidence>
<evidence type="ECO:0000256" key="2">
    <source>
        <dbReference type="ARBA" id="ARBA00022729"/>
    </source>
</evidence>
<reference evidence="6" key="1">
    <citation type="journal article" date="2019" name="Int. J. Syst. Evol. Microbiol.">
        <title>The Global Catalogue of Microorganisms (GCM) 10K type strain sequencing project: providing services to taxonomists for standard genome sequencing and annotation.</title>
        <authorList>
            <consortium name="The Broad Institute Genomics Platform"/>
            <consortium name="The Broad Institute Genome Sequencing Center for Infectious Disease"/>
            <person name="Wu L."/>
            <person name="Ma J."/>
        </authorList>
    </citation>
    <scope>NUCLEOTIDE SEQUENCE [LARGE SCALE GENOMIC DNA]</scope>
    <source>
        <strain evidence="6">JCM 31037</strain>
    </source>
</reference>
<proteinExistence type="predicted"/>
<feature type="signal peptide" evidence="4">
    <location>
        <begin position="1"/>
        <end position="31"/>
    </location>
</feature>
<dbReference type="SUPFAM" id="SSF53474">
    <property type="entry name" value="alpha/beta-Hydrolases"/>
    <property type="match status" value="1"/>
</dbReference>
<accession>A0ABW3Y971</accession>
<dbReference type="Proteomes" id="UP001597260">
    <property type="component" value="Unassembled WGS sequence"/>
</dbReference>
<organism evidence="5 6">
    <name type="scientific">Micromonospora sonneratiae</name>
    <dbReference type="NCBI Taxonomy" id="1184706"/>
    <lineage>
        <taxon>Bacteria</taxon>
        <taxon>Bacillati</taxon>
        <taxon>Actinomycetota</taxon>
        <taxon>Actinomycetes</taxon>
        <taxon>Micromonosporales</taxon>
        <taxon>Micromonosporaceae</taxon>
        <taxon>Micromonospora</taxon>
    </lineage>
</organism>
<keyword evidence="1 5" id="KW-0645">Protease</keyword>
<evidence type="ECO:0000313" key="6">
    <source>
        <dbReference type="Proteomes" id="UP001597260"/>
    </source>
</evidence>
<evidence type="ECO:0000256" key="1">
    <source>
        <dbReference type="ARBA" id="ARBA00022670"/>
    </source>
</evidence>
<dbReference type="GO" id="GO:0006508">
    <property type="term" value="P:proteolysis"/>
    <property type="evidence" value="ECO:0007669"/>
    <property type="project" value="UniProtKB-KW"/>
</dbReference>
<gene>
    <name evidence="5" type="ORF">ACFQ4H_03455</name>
</gene>
<dbReference type="EMBL" id="JBHTMP010000003">
    <property type="protein sequence ID" value="MFD1320141.1"/>
    <property type="molecule type" value="Genomic_DNA"/>
</dbReference>
<dbReference type="InterPro" id="IPR029058">
    <property type="entry name" value="AB_hydrolase_fold"/>
</dbReference>
<dbReference type="PANTHER" id="PTHR11010">
    <property type="entry name" value="PROTEASE S28 PRO-X CARBOXYPEPTIDASE-RELATED"/>
    <property type="match status" value="1"/>
</dbReference>
<dbReference type="RefSeq" id="WP_377566828.1">
    <property type="nucleotide sequence ID" value="NZ_JBHTMP010000003.1"/>
</dbReference>
<keyword evidence="6" id="KW-1185">Reference proteome</keyword>
<sequence>MTHWRRISNFALVLALAGSVGIAVGSPPAVAEATGTAAATGTAEATGTAAADIRTRIEAIPGVTVLSDRTVALGYRQFILTLRQPNDHRDPSKGTFAQRINLMHLDVDLPTVLYTSGYGVSTGTSRAEPTRLLGGNQISLEHRFFVPSRPTPADWRDLNIWQAATDQHRVVEAFKSIYAGKWISTGASKGGMTAVYHRSFYPRDVDGTVAYVAPNDVVNREDSAYDDFFARVGTDPVCRADLNNLQAEALRRRGELVPRFEAYATTNGLTFTSLFGTADVAFEMLVMDTVWAYWQYLGQGSCASVPKTGATTDAIWTFLDDVAGFNFYTDQGLTPYAPYYYQAATQLGSPSLKFKHLRGLLRYPGAYDAENWVPRDIPIARFEPQAMRHVDNWVRHDGSTLMFVYGERDPWGSERFRLGPGTRDSFVFEAPGANHGANIAGLTVADSAVATAALLRWAEPDSTAESAQGQNSRGVRRLPVRGFRTELDERCVADGDPRACRH</sequence>
<protein>
    <submittedName>
        <fullName evidence="5">S28 family serine protease</fullName>
    </submittedName>
</protein>
<dbReference type="Pfam" id="PF05576">
    <property type="entry name" value="Peptidase_S37"/>
    <property type="match status" value="1"/>
</dbReference>
<keyword evidence="2 4" id="KW-0732">Signal</keyword>
<name>A0ABW3Y971_9ACTN</name>
<evidence type="ECO:0000256" key="4">
    <source>
        <dbReference type="SAM" id="SignalP"/>
    </source>
</evidence>
<keyword evidence="3" id="KW-0378">Hydrolase</keyword>